<comment type="cofactor">
    <cofactor evidence="1">
        <name>FAD</name>
        <dbReference type="ChEBI" id="CHEBI:57692"/>
    </cofactor>
</comment>
<dbReference type="RefSeq" id="WP_081879157.1">
    <property type="nucleotide sequence ID" value="NZ_JGVO01001623.1"/>
</dbReference>
<evidence type="ECO:0000313" key="8">
    <source>
        <dbReference type="Proteomes" id="UP000241771"/>
    </source>
</evidence>
<keyword evidence="4" id="KW-0560">Oxidoreductase</keyword>
<evidence type="ECO:0000313" key="7">
    <source>
        <dbReference type="EMBL" id="PSW18067.1"/>
    </source>
</evidence>
<evidence type="ECO:0000256" key="3">
    <source>
        <dbReference type="ARBA" id="ARBA00022827"/>
    </source>
</evidence>
<dbReference type="SUPFAM" id="SSF51905">
    <property type="entry name" value="FAD/NAD(P)-binding domain"/>
    <property type="match status" value="1"/>
</dbReference>
<keyword evidence="3" id="KW-0274">FAD</keyword>
<keyword evidence="2" id="KW-0285">Flavoprotein</keyword>
<feature type="chain" id="PRO_5015768753" evidence="5">
    <location>
        <begin position="35"/>
        <end position="531"/>
    </location>
</feature>
<sequence>MPTKNTRRNLIKIGLGAATIAPLSAMGLTSKAFAQTNADDIQWDDEMDVLVVGTGMSGLTAAITAAETNSQLKIVVADKMSRLGGSSLISGLNMAVVGSPMQKNIGVTDDNWERLYADIEKEAKGYNHPELTEVLAKNTLNLFNFLTEHGVKYDMSVGNGTGIKKLGGHSRPRTVWPYHGGTGVIKELLSFCQKKLPNVEIRKKVLITDILRNENGRVIGVKVREGYWFDRDVEDMSLNDDRSFNKTGQTKYYKVKRGLVMSTGGFNQDKAFRAGEIPVMYNAAATTQPGATASGIKPMIKAGFKPVHLTLFRFAFAIPTEDILWGVLINPRTCDRFVDEYNSNDRQAIGMAILGERAKVDNENVVLIYDQKGIDSYHDKQRLQLSLDGKNGTGGDMWKFDTLEQLAEHFKMDVSKLKASLDKYNTNMEQDKDQFGKPKSKLGAASSISTAPYYAMQLNPRYNYSQGGALINANAQPLDIVTSEPITGAFVCGEAAAGTFGYIRLTACSSLDCGIFGMVAGQNVAKEKPWA</sequence>
<dbReference type="Pfam" id="PF00890">
    <property type="entry name" value="FAD_binding_2"/>
    <property type="match status" value="1"/>
</dbReference>
<dbReference type="SUPFAM" id="SSF56425">
    <property type="entry name" value="Succinate dehydrogenase/fumarate reductase flavoprotein, catalytic domain"/>
    <property type="match status" value="1"/>
</dbReference>
<keyword evidence="5" id="KW-0732">Signal</keyword>
<dbReference type="PANTHER" id="PTHR43400">
    <property type="entry name" value="FUMARATE REDUCTASE"/>
    <property type="match status" value="1"/>
</dbReference>
<evidence type="ECO:0000256" key="1">
    <source>
        <dbReference type="ARBA" id="ARBA00001974"/>
    </source>
</evidence>
<organism evidence="7 8">
    <name type="scientific">Photobacterium sanctipauli</name>
    <dbReference type="NCBI Taxonomy" id="1342794"/>
    <lineage>
        <taxon>Bacteria</taxon>
        <taxon>Pseudomonadati</taxon>
        <taxon>Pseudomonadota</taxon>
        <taxon>Gammaproteobacteria</taxon>
        <taxon>Vibrionales</taxon>
        <taxon>Vibrionaceae</taxon>
        <taxon>Photobacterium</taxon>
    </lineage>
</organism>
<dbReference type="PROSITE" id="PS51318">
    <property type="entry name" value="TAT"/>
    <property type="match status" value="1"/>
</dbReference>
<evidence type="ECO:0000256" key="5">
    <source>
        <dbReference type="SAM" id="SignalP"/>
    </source>
</evidence>
<evidence type="ECO:0000256" key="2">
    <source>
        <dbReference type="ARBA" id="ARBA00022630"/>
    </source>
</evidence>
<comment type="caution">
    <text evidence="7">The sequence shown here is derived from an EMBL/GenBank/DDBJ whole genome shotgun (WGS) entry which is preliminary data.</text>
</comment>
<dbReference type="OrthoDB" id="9148689at2"/>
<dbReference type="AlphaFoldDB" id="A0A2T3NPD1"/>
<dbReference type="InterPro" id="IPR036188">
    <property type="entry name" value="FAD/NAD-bd_sf"/>
</dbReference>
<protein>
    <submittedName>
        <fullName evidence="7">FAD-binding protein</fullName>
    </submittedName>
</protein>
<dbReference type="GO" id="GO:0016491">
    <property type="term" value="F:oxidoreductase activity"/>
    <property type="evidence" value="ECO:0007669"/>
    <property type="project" value="UniProtKB-KW"/>
</dbReference>
<feature type="domain" description="FAD-dependent oxidoreductase 2 FAD-binding" evidence="6">
    <location>
        <begin position="48"/>
        <end position="506"/>
    </location>
</feature>
<dbReference type="InterPro" id="IPR006311">
    <property type="entry name" value="TAT_signal"/>
</dbReference>
<evidence type="ECO:0000259" key="6">
    <source>
        <dbReference type="Pfam" id="PF00890"/>
    </source>
</evidence>
<dbReference type="InterPro" id="IPR027477">
    <property type="entry name" value="Succ_DH/fumarate_Rdtase_cat_sf"/>
</dbReference>
<evidence type="ECO:0000256" key="4">
    <source>
        <dbReference type="ARBA" id="ARBA00023002"/>
    </source>
</evidence>
<name>A0A2T3NPD1_9GAMM</name>
<dbReference type="PANTHER" id="PTHR43400:SF7">
    <property type="entry name" value="FAD-DEPENDENT OXIDOREDUCTASE 2 FAD BINDING DOMAIN-CONTAINING PROTEIN"/>
    <property type="match status" value="1"/>
</dbReference>
<proteinExistence type="predicted"/>
<dbReference type="Gene3D" id="3.50.50.60">
    <property type="entry name" value="FAD/NAD(P)-binding domain"/>
    <property type="match status" value="1"/>
</dbReference>
<accession>A0A2T3NPD1</accession>
<gene>
    <name evidence="7" type="ORF">C9I98_18425</name>
</gene>
<reference evidence="7 8" key="1">
    <citation type="submission" date="2018-01" db="EMBL/GenBank/DDBJ databases">
        <title>Whole genome sequencing of Histamine producing bacteria.</title>
        <authorList>
            <person name="Butler K."/>
        </authorList>
    </citation>
    <scope>NUCLEOTIDE SEQUENCE [LARGE SCALE GENOMIC DNA]</scope>
    <source>
        <strain evidence="7 8">DSM 100436</strain>
    </source>
</reference>
<dbReference type="InterPro" id="IPR050315">
    <property type="entry name" value="FAD-oxidoreductase_2"/>
</dbReference>
<dbReference type="Proteomes" id="UP000241771">
    <property type="component" value="Unassembled WGS sequence"/>
</dbReference>
<dbReference type="EMBL" id="PYMA01000013">
    <property type="protein sequence ID" value="PSW18067.1"/>
    <property type="molecule type" value="Genomic_DNA"/>
</dbReference>
<dbReference type="InterPro" id="IPR003953">
    <property type="entry name" value="FAD-dep_OxRdtase_2_FAD-bd"/>
</dbReference>
<feature type="signal peptide" evidence="5">
    <location>
        <begin position="1"/>
        <end position="34"/>
    </location>
</feature>
<dbReference type="Gene3D" id="3.90.700.10">
    <property type="entry name" value="Succinate dehydrogenase/fumarate reductase flavoprotein, catalytic domain"/>
    <property type="match status" value="1"/>
</dbReference>
<keyword evidence="8" id="KW-1185">Reference proteome</keyword>